<dbReference type="EMBL" id="BLWC01000001">
    <property type="protein sequence ID" value="GFN01240.1"/>
    <property type="molecule type" value="Genomic_DNA"/>
</dbReference>
<name>A0A7J0CFG3_9ACTN</name>
<dbReference type="Proteomes" id="UP000498980">
    <property type="component" value="Unassembled WGS sequence"/>
</dbReference>
<gene>
    <name evidence="3" type="ORF">HEB29_005702</name>
    <name evidence="2" type="ORF">Sfulv_60500</name>
</gene>
<accession>A0A7J0CFG3</accession>
<proteinExistence type="predicted"/>
<evidence type="ECO:0000313" key="5">
    <source>
        <dbReference type="Proteomes" id="UP000530403"/>
    </source>
</evidence>
<evidence type="ECO:0000256" key="1">
    <source>
        <dbReference type="SAM" id="MobiDB-lite"/>
    </source>
</evidence>
<feature type="compositionally biased region" description="Basic and acidic residues" evidence="1">
    <location>
        <begin position="57"/>
        <end position="71"/>
    </location>
</feature>
<sequence length="71" mass="7761">MTQADQSHQDDELTPLERRLLAKPDPRGGYVPRDLVSEPENMPGEPASTSPSTGAHSEGEHAPEPSQQRED</sequence>
<evidence type="ECO:0000313" key="4">
    <source>
        <dbReference type="Proteomes" id="UP000498980"/>
    </source>
</evidence>
<feature type="region of interest" description="Disordered" evidence="1">
    <location>
        <begin position="1"/>
        <end position="71"/>
    </location>
</feature>
<reference evidence="3 5" key="2">
    <citation type="submission" date="2020-07" db="EMBL/GenBank/DDBJ databases">
        <title>Sequencing the genomes of 1000 actinobacteria strains.</title>
        <authorList>
            <person name="Klenk H.-P."/>
        </authorList>
    </citation>
    <scope>NUCLEOTIDE SEQUENCE [LARGE SCALE GENOMIC DNA]</scope>
    <source>
        <strain evidence="3 5">DSM 41455</strain>
    </source>
</reference>
<dbReference type="Proteomes" id="UP000530403">
    <property type="component" value="Unassembled WGS sequence"/>
</dbReference>
<dbReference type="EMBL" id="JACCCF010000001">
    <property type="protein sequence ID" value="NYE44691.1"/>
    <property type="molecule type" value="Genomic_DNA"/>
</dbReference>
<reference evidence="2 4" key="1">
    <citation type="submission" date="2020-05" db="EMBL/GenBank/DDBJ databases">
        <title>Whole genome shotgun sequence of Streptomyces fulvorobeus NBRC 15897.</title>
        <authorList>
            <person name="Komaki H."/>
            <person name="Tamura T."/>
        </authorList>
    </citation>
    <scope>NUCLEOTIDE SEQUENCE [LARGE SCALE GENOMIC DNA]</scope>
    <source>
        <strain evidence="2 4">NBRC 15897</strain>
    </source>
</reference>
<keyword evidence="4" id="KW-1185">Reference proteome</keyword>
<evidence type="ECO:0000313" key="2">
    <source>
        <dbReference type="EMBL" id="GFN01240.1"/>
    </source>
</evidence>
<protein>
    <submittedName>
        <fullName evidence="2">Uncharacterized protein</fullName>
    </submittedName>
</protein>
<dbReference type="AlphaFoldDB" id="A0A7J0CFG3"/>
<evidence type="ECO:0000313" key="3">
    <source>
        <dbReference type="EMBL" id="NYE44691.1"/>
    </source>
</evidence>
<feature type="compositionally biased region" description="Basic and acidic residues" evidence="1">
    <location>
        <begin position="7"/>
        <end position="26"/>
    </location>
</feature>
<organism evidence="2 4">
    <name type="scientific">Streptomyces fulvorobeus</name>
    <dbReference type="NCBI Taxonomy" id="284028"/>
    <lineage>
        <taxon>Bacteria</taxon>
        <taxon>Bacillati</taxon>
        <taxon>Actinomycetota</taxon>
        <taxon>Actinomycetes</taxon>
        <taxon>Kitasatosporales</taxon>
        <taxon>Streptomycetaceae</taxon>
        <taxon>Streptomyces</taxon>
    </lineage>
</organism>
<comment type="caution">
    <text evidence="2">The sequence shown here is derived from an EMBL/GenBank/DDBJ whole genome shotgun (WGS) entry which is preliminary data.</text>
</comment>